<dbReference type="SMART" id="SM00382">
    <property type="entry name" value="AAA"/>
    <property type="match status" value="1"/>
</dbReference>
<dbReference type="Gene3D" id="3.40.50.300">
    <property type="entry name" value="P-loop containing nucleotide triphosphate hydrolases"/>
    <property type="match status" value="1"/>
</dbReference>
<evidence type="ECO:0000259" key="15">
    <source>
        <dbReference type="PROSITE" id="PS50990"/>
    </source>
</evidence>
<reference evidence="17" key="1">
    <citation type="journal article" date="2019" name="Int. J. Syst. Evol. Microbiol.">
        <title>The Global Catalogue of Microorganisms (GCM) 10K type strain sequencing project: providing services to taxonomists for standard genome sequencing and annotation.</title>
        <authorList>
            <consortium name="The Broad Institute Genomics Platform"/>
            <consortium name="The Broad Institute Genome Sequencing Center for Infectious Disease"/>
            <person name="Wu L."/>
            <person name="Ma J."/>
        </authorList>
    </citation>
    <scope>NUCLEOTIDE SEQUENCE [LARGE SCALE GENOMIC DNA]</scope>
    <source>
        <strain evidence="17">CCUG 66188</strain>
    </source>
</reference>
<dbReference type="InterPro" id="IPR039421">
    <property type="entry name" value="Type_1_exporter"/>
</dbReference>
<proteinExistence type="predicted"/>
<feature type="domain" description="ABC transmembrane type-1" evidence="14">
    <location>
        <begin position="168"/>
        <end position="443"/>
    </location>
</feature>
<keyword evidence="7" id="KW-0378">Hydrolase</keyword>
<feature type="domain" description="ABC transporter" evidence="13">
    <location>
        <begin position="478"/>
        <end position="713"/>
    </location>
</feature>
<dbReference type="InterPro" id="IPR005897">
    <property type="entry name" value="Pept_C39_ABC_bacteriocin"/>
</dbReference>
<dbReference type="SUPFAM" id="SSF90123">
    <property type="entry name" value="ABC transporter transmembrane region"/>
    <property type="match status" value="1"/>
</dbReference>
<keyword evidence="4" id="KW-0645">Protease</keyword>
<evidence type="ECO:0000259" key="13">
    <source>
        <dbReference type="PROSITE" id="PS50893"/>
    </source>
</evidence>
<feature type="transmembrane region" description="Helical" evidence="12">
    <location>
        <begin position="202"/>
        <end position="224"/>
    </location>
</feature>
<evidence type="ECO:0000256" key="6">
    <source>
        <dbReference type="ARBA" id="ARBA00022741"/>
    </source>
</evidence>
<comment type="caution">
    <text evidence="16">The sequence shown here is derived from an EMBL/GenBank/DDBJ whole genome shotgun (WGS) entry which is preliminary data.</text>
</comment>
<evidence type="ECO:0000256" key="2">
    <source>
        <dbReference type="ARBA" id="ARBA00022448"/>
    </source>
</evidence>
<dbReference type="RefSeq" id="WP_380000365.1">
    <property type="nucleotide sequence ID" value="NZ_JBHSGN010000128.1"/>
</dbReference>
<organism evidence="16 17">
    <name type="scientific">Dysgonomonas termitidis</name>
    <dbReference type="NCBI Taxonomy" id="1516126"/>
    <lineage>
        <taxon>Bacteria</taxon>
        <taxon>Pseudomonadati</taxon>
        <taxon>Bacteroidota</taxon>
        <taxon>Bacteroidia</taxon>
        <taxon>Bacteroidales</taxon>
        <taxon>Dysgonomonadaceae</taxon>
        <taxon>Dysgonomonas</taxon>
    </lineage>
</organism>
<evidence type="ECO:0000256" key="11">
    <source>
        <dbReference type="ARBA" id="ARBA00023136"/>
    </source>
</evidence>
<feature type="domain" description="Peptidase C39" evidence="15">
    <location>
        <begin position="7"/>
        <end position="131"/>
    </location>
</feature>
<keyword evidence="8" id="KW-0067">ATP-binding</keyword>
<dbReference type="PROSITE" id="PS50990">
    <property type="entry name" value="PEPTIDASE_C39"/>
    <property type="match status" value="1"/>
</dbReference>
<dbReference type="InterPro" id="IPR011527">
    <property type="entry name" value="ABC1_TM_dom"/>
</dbReference>
<evidence type="ECO:0000256" key="3">
    <source>
        <dbReference type="ARBA" id="ARBA00022475"/>
    </source>
</evidence>
<keyword evidence="9" id="KW-1278">Translocase</keyword>
<dbReference type="Proteomes" id="UP001596023">
    <property type="component" value="Unassembled WGS sequence"/>
</dbReference>
<evidence type="ECO:0000256" key="1">
    <source>
        <dbReference type="ARBA" id="ARBA00004651"/>
    </source>
</evidence>
<dbReference type="Pfam" id="PF00005">
    <property type="entry name" value="ABC_tran"/>
    <property type="match status" value="1"/>
</dbReference>
<dbReference type="InterPro" id="IPR005074">
    <property type="entry name" value="Peptidase_C39"/>
</dbReference>
<dbReference type="PROSITE" id="PS50929">
    <property type="entry name" value="ABC_TM1F"/>
    <property type="match status" value="1"/>
</dbReference>
<comment type="subcellular location">
    <subcellularLocation>
        <location evidence="1">Cell membrane</location>
        <topology evidence="1">Multi-pass membrane protein</topology>
    </subcellularLocation>
</comment>
<dbReference type="InterPro" id="IPR017871">
    <property type="entry name" value="ABC_transporter-like_CS"/>
</dbReference>
<evidence type="ECO:0000256" key="7">
    <source>
        <dbReference type="ARBA" id="ARBA00022801"/>
    </source>
</evidence>
<feature type="transmembrane region" description="Helical" evidence="12">
    <location>
        <begin position="301"/>
        <end position="318"/>
    </location>
</feature>
<keyword evidence="11 12" id="KW-0472">Membrane</keyword>
<keyword evidence="10 12" id="KW-1133">Transmembrane helix</keyword>
<evidence type="ECO:0000256" key="12">
    <source>
        <dbReference type="SAM" id="Phobius"/>
    </source>
</evidence>
<evidence type="ECO:0000313" key="17">
    <source>
        <dbReference type="Proteomes" id="UP001596023"/>
    </source>
</evidence>
<sequence>MGIKIKQRDITDCGAACLASVSEHYKLKLPLSRIRQIAGTNQRGTTVLGMVEAAKQLGFEAKGMKGSVNALPNISLPAIALVIMKEMYQHYVVIYSVSKNKIEYMDPADGEMHRTGIEDFAKIWTGVLILLVPSENFKPSNEKISNLSRFFFLLRPHKGTLLQCLTGAILYTILGLSTSFYIGKITDYVLVGGNTNLLNLMGVGMLVILILRLLLAVFQSLFMLNTGQQIDARLILGYYKHLLNLPQRFFDTMRVGEIISRVNDAVKIRTFINDVAISLVVNVFIVLFSFILMFIYSWKLALVMLITIPLYAVIYIAINKLNKKQERKVMEDAAELESQLVESLNSVKTIKQFGIEEFANIKTETRFIKLLNTIYRSGVNSIFSNESSGFINFLFTVILLWFGSYLVLDNELTAGTLFSFYAIIGYFTSPVASLIGVNKTIQNALIAADRLFEIMDLESESDNEKEKIEFTPELNDTIIFDSISFSYGTRTEVFKDFTLTIPKGKITAIIGESGSGKTTLAVLLQKLYPLNNGKIYIGQHNTDYFSTESMRAHVATVPQQLDLFSGTIIENIALGEFNPNMERIIDICKNLGIIQFIENLPKGFATRIGEHGVGLSGGERQRLAIARALYRNPEILVLDEATSSLDSVSEHYVQQAILDYNRQGKTVIIIAHRLSTVMSADKIVILEKGKLIEEGTHIQLYKEGTVYYNMWQKQIPSLI</sequence>
<evidence type="ECO:0000256" key="4">
    <source>
        <dbReference type="ARBA" id="ARBA00022670"/>
    </source>
</evidence>
<dbReference type="InterPro" id="IPR003593">
    <property type="entry name" value="AAA+_ATPase"/>
</dbReference>
<evidence type="ECO:0000313" key="16">
    <source>
        <dbReference type="EMBL" id="MFC4676289.1"/>
    </source>
</evidence>
<evidence type="ECO:0000259" key="14">
    <source>
        <dbReference type="PROSITE" id="PS50929"/>
    </source>
</evidence>
<protein>
    <submittedName>
        <fullName evidence="16">Peptidase domain-containing ABC transporter</fullName>
    </submittedName>
</protein>
<keyword evidence="17" id="KW-1185">Reference proteome</keyword>
<dbReference type="CDD" id="cd18570">
    <property type="entry name" value="ABC_6TM_PCAT1_LagD_like"/>
    <property type="match status" value="1"/>
</dbReference>
<evidence type="ECO:0000256" key="8">
    <source>
        <dbReference type="ARBA" id="ARBA00022840"/>
    </source>
</evidence>
<keyword evidence="3" id="KW-1003">Cell membrane</keyword>
<name>A0ABV9L2P8_9BACT</name>
<keyword evidence="6" id="KW-0547">Nucleotide-binding</keyword>
<accession>A0ABV9L2P8</accession>
<feature type="transmembrane region" description="Helical" evidence="12">
    <location>
        <begin position="159"/>
        <end position="182"/>
    </location>
</feature>
<dbReference type="PANTHER" id="PTHR43394:SF1">
    <property type="entry name" value="ATP-BINDING CASSETTE SUB-FAMILY B MEMBER 10, MITOCHONDRIAL"/>
    <property type="match status" value="1"/>
</dbReference>
<dbReference type="PROSITE" id="PS50893">
    <property type="entry name" value="ABC_TRANSPORTER_2"/>
    <property type="match status" value="1"/>
</dbReference>
<dbReference type="InterPro" id="IPR003439">
    <property type="entry name" value="ABC_transporter-like_ATP-bd"/>
</dbReference>
<dbReference type="Pfam" id="PF03412">
    <property type="entry name" value="Peptidase_C39"/>
    <property type="match status" value="1"/>
</dbReference>
<keyword evidence="5 12" id="KW-0812">Transmembrane</keyword>
<dbReference type="InterPro" id="IPR027417">
    <property type="entry name" value="P-loop_NTPase"/>
</dbReference>
<feature type="transmembrane region" description="Helical" evidence="12">
    <location>
        <begin position="275"/>
        <end position="295"/>
    </location>
</feature>
<dbReference type="CDD" id="cd02418">
    <property type="entry name" value="Peptidase_C39B"/>
    <property type="match status" value="1"/>
</dbReference>
<dbReference type="SUPFAM" id="SSF52540">
    <property type="entry name" value="P-loop containing nucleoside triphosphate hydrolases"/>
    <property type="match status" value="1"/>
</dbReference>
<dbReference type="EMBL" id="JBHSGN010000128">
    <property type="protein sequence ID" value="MFC4676289.1"/>
    <property type="molecule type" value="Genomic_DNA"/>
</dbReference>
<dbReference type="InterPro" id="IPR036640">
    <property type="entry name" value="ABC1_TM_sf"/>
</dbReference>
<gene>
    <name evidence="16" type="ORF">ACFO6W_21635</name>
</gene>
<evidence type="ECO:0000256" key="5">
    <source>
        <dbReference type="ARBA" id="ARBA00022692"/>
    </source>
</evidence>
<dbReference type="Pfam" id="PF00664">
    <property type="entry name" value="ABC_membrane"/>
    <property type="match status" value="1"/>
</dbReference>
<evidence type="ECO:0000256" key="10">
    <source>
        <dbReference type="ARBA" id="ARBA00022989"/>
    </source>
</evidence>
<feature type="transmembrane region" description="Helical" evidence="12">
    <location>
        <begin position="414"/>
        <end position="437"/>
    </location>
</feature>
<feature type="transmembrane region" description="Helical" evidence="12">
    <location>
        <begin position="390"/>
        <end position="408"/>
    </location>
</feature>
<dbReference type="PANTHER" id="PTHR43394">
    <property type="entry name" value="ATP-DEPENDENT PERMEASE MDL1, MITOCHONDRIAL"/>
    <property type="match status" value="1"/>
</dbReference>
<dbReference type="Gene3D" id="1.20.1560.10">
    <property type="entry name" value="ABC transporter type 1, transmembrane domain"/>
    <property type="match status" value="1"/>
</dbReference>
<dbReference type="Gene3D" id="3.90.70.10">
    <property type="entry name" value="Cysteine proteinases"/>
    <property type="match status" value="1"/>
</dbReference>
<dbReference type="PROSITE" id="PS00211">
    <property type="entry name" value="ABC_TRANSPORTER_1"/>
    <property type="match status" value="1"/>
</dbReference>
<evidence type="ECO:0000256" key="9">
    <source>
        <dbReference type="ARBA" id="ARBA00022967"/>
    </source>
</evidence>
<dbReference type="NCBIfam" id="TIGR01193">
    <property type="entry name" value="bacteriocin_ABC"/>
    <property type="match status" value="1"/>
</dbReference>
<keyword evidence="2" id="KW-0813">Transport</keyword>